<feature type="domain" description="Type IV secretion system coupling protein TraD DNA-binding" evidence="3">
    <location>
        <begin position="226"/>
        <end position="263"/>
    </location>
</feature>
<dbReference type="GO" id="GO:0005524">
    <property type="term" value="F:ATP binding"/>
    <property type="evidence" value="ECO:0007669"/>
    <property type="project" value="UniProtKB-KW"/>
</dbReference>
<feature type="transmembrane region" description="Helical" evidence="2">
    <location>
        <begin position="54"/>
        <end position="74"/>
    </location>
</feature>
<keyword evidence="2" id="KW-0812">Transmembrane</keyword>
<dbReference type="RefSeq" id="WP_184081921.1">
    <property type="nucleotide sequence ID" value="NZ_JACIJP010000018.1"/>
</dbReference>
<dbReference type="Gene3D" id="2.30.30.940">
    <property type="match status" value="1"/>
</dbReference>
<keyword evidence="2" id="KW-1133">Transmembrane helix</keyword>
<sequence length="814" mass="88899">MARPDAWSDQTRPGKLLHHSARGTTPRNAGNFTRGSQLITHEYLMWFASARLPFLVWFFTFLFVLSVVLALRLHEHEIEMILMRIYAAGWAFMEFSPSKVINLTVPSGEVIPAPISMVASHPDVVIAWNKLTRAVLGSLFISLFIALPLTVWFVDYSRKRGKAILEERHQRGAMLVDAPALAAAIHEHNRAALIAEVAERLPGKSLEQVLAMPLMERKAAGIHHAYTIAGVPYPWRTEQAHAMMIGSTGTGKTTQMRDLIERAGSEGWQLNAGQLAAGVAVLSGKDRFLNIQGVAGAGKSTLLGALDKVLAAEGVKLVGLAFQNKMVADLRGGGTGAMTAEQMREAGIEAWTIASFVNRYAGPAAQGQGERFETARTALQNTVIITDESSMVSSRDMASLTMIAERLELAKAPFMGDRQQLSAIEQGKMFAVSQAAGQATVRMDENIRQKGSPLLLAVAGLSNEGHAGLALDLLAAHGRVIEDKADHIAAAADLWLSLAPEERARTAIFTAGRDDRTRINGLVQQGLLKEGSLTGPGVPFSTLQSANATREEMRFASTYRPGQVLEARMDVRELGLRRGEYDVVVIGRDGKVTLEREGKRKVIDPDRIDPQHRFDRIGLYDRKDITLHGGETVFWREKDAARDIAKSTYATVVSATGHAVTLELADKRQLTLPSSDPMLRRLDLGYALNAHMAQGMTQAQAIEVISSRQRNLATQRTQNVLNTRATDDMRVVTNDLEALKFQLDRTPGNKTSALETVGRLEVDARPANPIEPRQLPELRMSPELKAKLDVVLGPVAAAAVRQLPVPEKSLGLDL</sequence>
<dbReference type="AlphaFoldDB" id="A0A841J4X3"/>
<dbReference type="InterPro" id="IPR019476">
    <property type="entry name" value="T4SS_TraD_DNA-bd"/>
</dbReference>
<feature type="transmembrane region" description="Helical" evidence="2">
    <location>
        <begin position="134"/>
        <end position="154"/>
    </location>
</feature>
<name>A0A841J4X3_9SPHN</name>
<protein>
    <submittedName>
        <fullName evidence="4">Energy-coupling factor transporter ATP-binding protein EcfA2</fullName>
    </submittedName>
</protein>
<proteinExistence type="predicted"/>
<keyword evidence="4" id="KW-0067">ATP-binding</keyword>
<evidence type="ECO:0000256" key="1">
    <source>
        <dbReference type="SAM" id="MobiDB-lite"/>
    </source>
</evidence>
<dbReference type="Pfam" id="PF13604">
    <property type="entry name" value="AAA_30"/>
    <property type="match status" value="1"/>
</dbReference>
<organism evidence="4 5">
    <name type="scientific">Sphingobium subterraneum</name>
    <dbReference type="NCBI Taxonomy" id="627688"/>
    <lineage>
        <taxon>Bacteria</taxon>
        <taxon>Pseudomonadati</taxon>
        <taxon>Pseudomonadota</taxon>
        <taxon>Alphaproteobacteria</taxon>
        <taxon>Sphingomonadales</taxon>
        <taxon>Sphingomonadaceae</taxon>
        <taxon>Sphingobium</taxon>
    </lineage>
</organism>
<dbReference type="EMBL" id="JACIJP010000018">
    <property type="protein sequence ID" value="MBB6125844.1"/>
    <property type="molecule type" value="Genomic_DNA"/>
</dbReference>
<dbReference type="Gene3D" id="3.40.50.300">
    <property type="entry name" value="P-loop containing nucleotide triphosphate hydrolases"/>
    <property type="match status" value="3"/>
</dbReference>
<accession>A0A841J4X3</accession>
<feature type="region of interest" description="Disordered" evidence="1">
    <location>
        <begin position="1"/>
        <end position="28"/>
    </location>
</feature>
<keyword evidence="5" id="KW-1185">Reference proteome</keyword>
<dbReference type="Proteomes" id="UP000552700">
    <property type="component" value="Unassembled WGS sequence"/>
</dbReference>
<gene>
    <name evidence="4" type="ORF">FHS92_003610</name>
</gene>
<reference evidence="4 5" key="1">
    <citation type="submission" date="2020-08" db="EMBL/GenBank/DDBJ databases">
        <title>Genomic Encyclopedia of Type Strains, Phase IV (KMG-IV): sequencing the most valuable type-strain genomes for metagenomic binning, comparative biology and taxonomic classification.</title>
        <authorList>
            <person name="Goeker M."/>
        </authorList>
    </citation>
    <scope>NUCLEOTIDE SEQUENCE [LARGE SCALE GENOMIC DNA]</scope>
    <source>
        <strain evidence="4 5">DSM 102255</strain>
    </source>
</reference>
<evidence type="ECO:0000259" key="3">
    <source>
        <dbReference type="Pfam" id="PF10412"/>
    </source>
</evidence>
<dbReference type="Pfam" id="PF10412">
    <property type="entry name" value="TrwB_AAD_bind"/>
    <property type="match status" value="1"/>
</dbReference>
<dbReference type="InterPro" id="IPR027417">
    <property type="entry name" value="P-loop_NTPase"/>
</dbReference>
<keyword evidence="2" id="KW-0472">Membrane</keyword>
<evidence type="ECO:0000256" key="2">
    <source>
        <dbReference type="SAM" id="Phobius"/>
    </source>
</evidence>
<comment type="caution">
    <text evidence="4">The sequence shown here is derived from an EMBL/GenBank/DDBJ whole genome shotgun (WGS) entry which is preliminary data.</text>
</comment>
<dbReference type="SUPFAM" id="SSF52540">
    <property type="entry name" value="P-loop containing nucleoside triphosphate hydrolases"/>
    <property type="match status" value="3"/>
</dbReference>
<keyword evidence="4" id="KW-0547">Nucleotide-binding</keyword>
<evidence type="ECO:0000313" key="5">
    <source>
        <dbReference type="Proteomes" id="UP000552700"/>
    </source>
</evidence>
<evidence type="ECO:0000313" key="4">
    <source>
        <dbReference type="EMBL" id="MBB6125844.1"/>
    </source>
</evidence>